<sequence length="350" mass="38210">MTEAAPELLAVTTDDGVRLATDHYRTGPDGSALGTVLIRTPYGRGGCSGQARAWLRAGYSVLVQDVRGRYDSEGDWEPYDSEGRDGAAVVHRLADHGVLSGPLILAGASYDAHCAVECARALEAARTMNGQRAVTPFAVLAMVPALGLYETAHAPDGRPRLLDRIGWWHQHGFAGESRPPLAKTELRRRHLLARSSGMDWVRESLVKDSEYGSGSAAKWRRLWESPPLDLTARYGNLTSPLLVISGNKDFFTAEALSLAEAWGSTATGTRVETLWGPWGHRLSNDLNAETAVAFRREGGLMARIEAFLAGVASTAPDKSRTAWLWGQSPVHPTWAWWPTTTEHLRRHGEP</sequence>
<feature type="domain" description="Xaa-Pro dipeptidyl-peptidase-like" evidence="1">
    <location>
        <begin position="15"/>
        <end position="280"/>
    </location>
</feature>
<dbReference type="InterPro" id="IPR029058">
    <property type="entry name" value="AB_hydrolase_fold"/>
</dbReference>
<proteinExistence type="predicted"/>
<gene>
    <name evidence="2" type="ORF">FQP90_02305</name>
</gene>
<dbReference type="OrthoDB" id="5240615at2"/>
<dbReference type="Pfam" id="PF02129">
    <property type="entry name" value="Peptidase_S15"/>
    <property type="match status" value="1"/>
</dbReference>
<dbReference type="NCBIfam" id="TIGR00976">
    <property type="entry name" value="CocE_NonD"/>
    <property type="match status" value="1"/>
</dbReference>
<dbReference type="SUPFAM" id="SSF53474">
    <property type="entry name" value="alpha/beta-Hydrolases"/>
    <property type="match status" value="1"/>
</dbReference>
<dbReference type="InterPro" id="IPR000383">
    <property type="entry name" value="Xaa-Pro-like_dom"/>
</dbReference>
<dbReference type="GO" id="GO:0016787">
    <property type="term" value="F:hydrolase activity"/>
    <property type="evidence" value="ECO:0007669"/>
    <property type="project" value="UniProtKB-KW"/>
</dbReference>
<dbReference type="AlphaFoldDB" id="A0A558HAU3"/>
<keyword evidence="2" id="KW-0378">Hydrolase</keyword>
<name>A0A558HAU3_PAENT</name>
<evidence type="ECO:0000259" key="1">
    <source>
        <dbReference type="Pfam" id="PF02129"/>
    </source>
</evidence>
<protein>
    <submittedName>
        <fullName evidence="2">CocE/NonD family hydrolase</fullName>
    </submittedName>
</protein>
<dbReference type="EMBL" id="VNFK01000002">
    <property type="protein sequence ID" value="TVU66231.1"/>
    <property type="molecule type" value="Genomic_DNA"/>
</dbReference>
<dbReference type="Proteomes" id="UP000316500">
    <property type="component" value="Unassembled WGS sequence"/>
</dbReference>
<dbReference type="RefSeq" id="WP_144648136.1">
    <property type="nucleotide sequence ID" value="NZ_VNFK01000002.1"/>
</dbReference>
<comment type="caution">
    <text evidence="2">The sequence shown here is derived from an EMBL/GenBank/DDBJ whole genome shotgun (WGS) entry which is preliminary data.</text>
</comment>
<organism evidence="2 3">
    <name type="scientific">Paenarthrobacter nitroguajacolicus</name>
    <name type="common">Arthrobacter nitroguajacolicus</name>
    <dbReference type="NCBI Taxonomy" id="211146"/>
    <lineage>
        <taxon>Bacteria</taxon>
        <taxon>Bacillati</taxon>
        <taxon>Actinomycetota</taxon>
        <taxon>Actinomycetes</taxon>
        <taxon>Micrococcales</taxon>
        <taxon>Micrococcaceae</taxon>
        <taxon>Paenarthrobacter</taxon>
    </lineage>
</organism>
<dbReference type="Gene3D" id="3.40.50.1820">
    <property type="entry name" value="alpha/beta hydrolase"/>
    <property type="match status" value="1"/>
</dbReference>
<reference evidence="2 3" key="1">
    <citation type="submission" date="2019-07" db="EMBL/GenBank/DDBJ databases">
        <title>Diversity of Bacteria from Kongsfjorden, Arctic.</title>
        <authorList>
            <person name="Yu Y."/>
        </authorList>
    </citation>
    <scope>NUCLEOTIDE SEQUENCE [LARGE SCALE GENOMIC DNA]</scope>
    <source>
        <strain evidence="2 3">SM1928</strain>
    </source>
</reference>
<accession>A0A558HAU3</accession>
<evidence type="ECO:0000313" key="3">
    <source>
        <dbReference type="Proteomes" id="UP000316500"/>
    </source>
</evidence>
<dbReference type="InterPro" id="IPR005674">
    <property type="entry name" value="CocE/Ser_esterase"/>
</dbReference>
<dbReference type="Gene3D" id="1.10.3020.10">
    <property type="entry name" value="alpha-amino acid ester hydrolase ( Helical cap domain)"/>
    <property type="match status" value="1"/>
</dbReference>
<evidence type="ECO:0000313" key="2">
    <source>
        <dbReference type="EMBL" id="TVU66231.1"/>
    </source>
</evidence>